<dbReference type="AlphaFoldDB" id="A0AAW1ED63"/>
<name>A0AAW1ED63_ZOAVI</name>
<evidence type="ECO:0000313" key="9">
    <source>
        <dbReference type="Proteomes" id="UP001488805"/>
    </source>
</evidence>
<keyword evidence="5" id="KW-0325">Glycoprotein</keyword>
<dbReference type="SMART" id="SM01359">
    <property type="entry name" value="A2M_N_2"/>
    <property type="match status" value="1"/>
</dbReference>
<keyword evidence="9" id="KW-1185">Reference proteome</keyword>
<dbReference type="Gene3D" id="2.60.40.1940">
    <property type="match status" value="1"/>
</dbReference>
<dbReference type="EMBL" id="JBCEZU010000329">
    <property type="protein sequence ID" value="KAK9520321.1"/>
    <property type="molecule type" value="Genomic_DNA"/>
</dbReference>
<dbReference type="PANTHER" id="PTHR11412:SF160">
    <property type="entry name" value="ALPHA-2-MACROGLOBULIN-LIKE PROTEIN 1"/>
    <property type="match status" value="1"/>
</dbReference>
<reference evidence="8 9" key="1">
    <citation type="journal article" date="2024" name="Genome Biol. Evol.">
        <title>Chromosome-level genome assembly of the viviparous eelpout Zoarces viviparus.</title>
        <authorList>
            <person name="Fuhrmann N."/>
            <person name="Brasseur M.V."/>
            <person name="Bakowski C.E."/>
            <person name="Podsiadlowski L."/>
            <person name="Prost S."/>
            <person name="Krehenwinkel H."/>
            <person name="Mayer C."/>
        </authorList>
    </citation>
    <scope>NUCLEOTIDE SEQUENCE [LARGE SCALE GENOMIC DNA]</scope>
    <source>
        <strain evidence="8">NO-MEL_2022_Ind0_liver</strain>
    </source>
</reference>
<evidence type="ECO:0000313" key="8">
    <source>
        <dbReference type="EMBL" id="KAK9520321.1"/>
    </source>
</evidence>
<dbReference type="InterPro" id="IPR013783">
    <property type="entry name" value="Ig-like_fold"/>
</dbReference>
<dbReference type="GO" id="GO:0004867">
    <property type="term" value="F:serine-type endopeptidase inhibitor activity"/>
    <property type="evidence" value="ECO:0007669"/>
    <property type="project" value="UniProtKB-KW"/>
</dbReference>
<evidence type="ECO:0000256" key="2">
    <source>
        <dbReference type="ARBA" id="ARBA00022690"/>
    </source>
</evidence>
<dbReference type="FunFam" id="2.60.40.1930:FF:000001">
    <property type="entry name" value="CD109 isoform 3"/>
    <property type="match status" value="1"/>
</dbReference>
<dbReference type="InterPro" id="IPR011625">
    <property type="entry name" value="A2M_N_BRD"/>
</dbReference>
<evidence type="ECO:0000259" key="7">
    <source>
        <dbReference type="SMART" id="SM01359"/>
    </source>
</evidence>
<feature type="signal peptide" evidence="6">
    <location>
        <begin position="1"/>
        <end position="22"/>
    </location>
</feature>
<protein>
    <recommendedName>
        <fullName evidence="7">Alpha-2-macroglobulin bait region domain-containing protein</fullName>
    </recommendedName>
</protein>
<keyword evidence="4" id="KW-0722">Serine protease inhibitor</keyword>
<evidence type="ECO:0000256" key="3">
    <source>
        <dbReference type="ARBA" id="ARBA00022729"/>
    </source>
</evidence>
<dbReference type="PANTHER" id="PTHR11412">
    <property type="entry name" value="MACROGLOBULIN / COMPLEMENT"/>
    <property type="match status" value="1"/>
</dbReference>
<sequence>MAPVLRTLVLIVASALVQTARAALFNDTVFAVTVSSQVTGGNQETLCAQIHGPEEPVTLTVALDLGSGSTAILEEKVSEDFYRCLSFQVPTVRFSTVGTVIVTVQGASASMSKSTKILIKPPAFIHIIQTDKPVYKPGQTVQFRIVSLDANFIPVDRVYKVVELKDPNSIRIAQWLDKSVVSGILDLSHPMIPEAVQGSYVIAASTDKGEQISHNFDIKEYVLPKYEVTVHLPSVITILDQEATLKICGKYTYGKPVVGSVKAVFCRKAMPIYWYSSGQERDLCKTYEMTTDKSGCATQTVNVTEFSLNKQMYVENFEVIAELEEYGTGVILKGSGQTSFSNKIRKVTFEDVPAAYKPGIPFEGKVKLIGPDKTPVANETVYLFTGNSLQLTLTTDARGTASFSLDTTLWKDTVDMKVTCRKETEGYVGNLRRPEYSPAFHHVEPFYSKSSSFLKLMQVSGKFACDKDETVRAQYIIQGEELKKNQEVLEFFYLVMSRGGIVQHGRVPVAVKAGTVNRGELSVSLRQVTNLAPFAQVVVYTVMPGGEAVADSKDFPVRLCLNNKVSLKFSSLQQLPAEKTTLSLKAHPGSMCSVRAIDQSVLLLQPEQELTVDSVYSRLPLQKLSGYSYEVEDSEPYPCIPEPMPEPQPEIVDAAGRAKRSVYFGPTDQKNDVYSIFKEIGIKIVTNSDVKKPHKCHQWVPEMLNYDSGDMVYNSMAEDIAFDAEADAVTAVEAETEETVRTYFPETWIWELVSVG</sequence>
<comment type="caution">
    <text evidence="8">The sequence shown here is derived from an EMBL/GenBank/DDBJ whole genome shotgun (WGS) entry which is preliminary data.</text>
</comment>
<gene>
    <name evidence="8" type="ORF">VZT92_020216</name>
</gene>
<dbReference type="Pfam" id="PF17789">
    <property type="entry name" value="MG4"/>
    <property type="match status" value="1"/>
</dbReference>
<keyword evidence="2" id="KW-0646">Protease inhibitor</keyword>
<dbReference type="InterPro" id="IPR040839">
    <property type="entry name" value="MG4"/>
</dbReference>
<dbReference type="Proteomes" id="UP001488805">
    <property type="component" value="Unassembled WGS sequence"/>
</dbReference>
<evidence type="ECO:0000256" key="6">
    <source>
        <dbReference type="SAM" id="SignalP"/>
    </source>
</evidence>
<keyword evidence="3 6" id="KW-0732">Signal</keyword>
<dbReference type="Pfam" id="PF01835">
    <property type="entry name" value="MG2"/>
    <property type="match status" value="1"/>
</dbReference>
<evidence type="ECO:0000256" key="1">
    <source>
        <dbReference type="ARBA" id="ARBA00010952"/>
    </source>
</evidence>
<dbReference type="Pfam" id="PF07703">
    <property type="entry name" value="A2M_BRD"/>
    <property type="match status" value="1"/>
</dbReference>
<feature type="domain" description="Alpha-2-macroglobulin bait region" evidence="7">
    <location>
        <begin position="454"/>
        <end position="604"/>
    </location>
</feature>
<comment type="similarity">
    <text evidence="1">Belongs to the protease inhibitor I39 (alpha-2-macroglobulin) family.</text>
</comment>
<evidence type="ECO:0000256" key="4">
    <source>
        <dbReference type="ARBA" id="ARBA00022900"/>
    </source>
</evidence>
<evidence type="ECO:0000256" key="5">
    <source>
        <dbReference type="ARBA" id="ARBA00023180"/>
    </source>
</evidence>
<organism evidence="8 9">
    <name type="scientific">Zoarces viviparus</name>
    <name type="common">Viviparous eelpout</name>
    <name type="synonym">Blennius viviparus</name>
    <dbReference type="NCBI Taxonomy" id="48416"/>
    <lineage>
        <taxon>Eukaryota</taxon>
        <taxon>Metazoa</taxon>
        <taxon>Chordata</taxon>
        <taxon>Craniata</taxon>
        <taxon>Vertebrata</taxon>
        <taxon>Euteleostomi</taxon>
        <taxon>Actinopterygii</taxon>
        <taxon>Neopterygii</taxon>
        <taxon>Teleostei</taxon>
        <taxon>Neoteleostei</taxon>
        <taxon>Acanthomorphata</taxon>
        <taxon>Eupercaria</taxon>
        <taxon>Perciformes</taxon>
        <taxon>Cottioidei</taxon>
        <taxon>Zoarcales</taxon>
        <taxon>Zoarcidae</taxon>
        <taxon>Zoarcinae</taxon>
        <taxon>Zoarces</taxon>
    </lineage>
</organism>
<dbReference type="Gene3D" id="2.20.130.20">
    <property type="match status" value="1"/>
</dbReference>
<dbReference type="InterPro" id="IPR002890">
    <property type="entry name" value="MG2"/>
</dbReference>
<dbReference type="Pfam" id="PF17791">
    <property type="entry name" value="MG3"/>
    <property type="match status" value="1"/>
</dbReference>
<feature type="chain" id="PRO_5043396430" description="Alpha-2-macroglobulin bait region domain-containing protein" evidence="6">
    <location>
        <begin position="23"/>
        <end position="756"/>
    </location>
</feature>
<dbReference type="Gene3D" id="6.20.50.160">
    <property type="match status" value="1"/>
</dbReference>
<dbReference type="Gene3D" id="2.60.40.10">
    <property type="entry name" value="Immunoglobulins"/>
    <property type="match status" value="1"/>
</dbReference>
<dbReference type="InterPro" id="IPR041555">
    <property type="entry name" value="MG3"/>
</dbReference>
<dbReference type="Gene3D" id="2.60.40.1930">
    <property type="match status" value="2"/>
</dbReference>
<accession>A0AAW1ED63</accession>
<dbReference type="InterPro" id="IPR050473">
    <property type="entry name" value="A2M/Complement_sys"/>
</dbReference>
<proteinExistence type="inferred from homology"/>